<dbReference type="AlphaFoldDB" id="A0A1H3S9I4"/>
<dbReference type="OrthoDB" id="182039at2"/>
<keyword evidence="3" id="KW-0808">Transferase</keyword>
<evidence type="ECO:0000256" key="1">
    <source>
        <dbReference type="SAM" id="MobiDB-lite"/>
    </source>
</evidence>
<dbReference type="PANTHER" id="PTHR46310">
    <property type="entry name" value="AMIDASE 1"/>
    <property type="match status" value="1"/>
</dbReference>
<feature type="domain" description="Amidase" evidence="2">
    <location>
        <begin position="203"/>
        <end position="367"/>
    </location>
</feature>
<dbReference type="STRING" id="381665.SAMN05216554_3401"/>
<accession>A0A1H3S9I4</accession>
<dbReference type="InterPro" id="IPR023631">
    <property type="entry name" value="Amidase_dom"/>
</dbReference>
<reference evidence="3 4" key="1">
    <citation type="submission" date="2016-10" db="EMBL/GenBank/DDBJ databases">
        <authorList>
            <person name="de Groot N.N."/>
        </authorList>
    </citation>
    <scope>NUCLEOTIDE SEQUENCE [LARGE SCALE GENOMIC DNA]</scope>
    <source>
        <strain evidence="3 4">CGMCC 4.3491</strain>
    </source>
</reference>
<dbReference type="Gene3D" id="3.90.1300.10">
    <property type="entry name" value="Amidase signature (AS) domain"/>
    <property type="match status" value="1"/>
</dbReference>
<feature type="region of interest" description="Disordered" evidence="1">
    <location>
        <begin position="374"/>
        <end position="414"/>
    </location>
</feature>
<dbReference type="Pfam" id="PF11533">
    <property type="entry name" value="AtzH-like"/>
    <property type="match status" value="1"/>
</dbReference>
<dbReference type="InterPro" id="IPR036928">
    <property type="entry name" value="AS_sf"/>
</dbReference>
<dbReference type="Proteomes" id="UP000198891">
    <property type="component" value="Unassembled WGS sequence"/>
</dbReference>
<organism evidence="3 4">
    <name type="scientific">Herbiconiux ginsengi</name>
    <dbReference type="NCBI Taxonomy" id="381665"/>
    <lineage>
        <taxon>Bacteria</taxon>
        <taxon>Bacillati</taxon>
        <taxon>Actinomycetota</taxon>
        <taxon>Actinomycetes</taxon>
        <taxon>Micrococcales</taxon>
        <taxon>Microbacteriaceae</taxon>
        <taxon>Herbiconiux</taxon>
    </lineage>
</organism>
<dbReference type="EMBL" id="FNPZ01000003">
    <property type="protein sequence ID" value="SDZ34225.1"/>
    <property type="molecule type" value="Genomic_DNA"/>
</dbReference>
<proteinExistence type="predicted"/>
<dbReference type="SUPFAM" id="SSF54427">
    <property type="entry name" value="NTF2-like"/>
    <property type="match status" value="1"/>
</dbReference>
<protein>
    <submittedName>
        <fullName evidence="3">Asp-tRNAAsn/Glu-tRNAGln amidotransferase A subunit</fullName>
    </submittedName>
</protein>
<keyword evidence="4" id="KW-1185">Reference proteome</keyword>
<evidence type="ECO:0000313" key="4">
    <source>
        <dbReference type="Proteomes" id="UP000198891"/>
    </source>
</evidence>
<dbReference type="Gene3D" id="3.10.450.50">
    <property type="match status" value="1"/>
</dbReference>
<dbReference type="SUPFAM" id="SSF75304">
    <property type="entry name" value="Amidase signature (AS) enzymes"/>
    <property type="match status" value="1"/>
</dbReference>
<sequence length="615" mass="61000">MRREGTRGRAGLLVAERGLPAEAGAGAPVEALPAGVTSLDGAGILSSVALDEVLAAFRGYEAALMANDLDALDRWFAPGPATLRGDASGLLVGHDRISAFRSLRGGVPPRTIVELHLRVLDPASVLVVSVSAFAKGGTGLQTQLWRRSPDAAGWTIAAAHVTGAAPAVNGAVWRVVGAPLLPPHPMGTNDATSAHERPFVSARSSEGVLAGLSVAVKDLYEVAGFAVGAGVPAFLAEATLAAADADAVAALRAAGASVQGIAQTDEFAYSIAGRNVHYGTPPNPAVPGAIPGGSSSGPAAAVALGQAAIGLSTDTGGSIRVPASYQGLWGLRTTHGSVSARGLLPLAPSFDTIGWITRSPQTLRAASAATFAGAPGPTPVGGGGPGDGVAADVVGGGAQGSTADGGQPGAGAPSALEPRYVVSADLVSSCDDDVQAAFGALVAHPVFGQVESVDLGDLDDVFAGFRTVQGAEAWRSHGEWVAAHPGVLGADIAERFDIASRITAAEETDARARLAEARARFDAVLAGRILLLPSASSPAPALDAPPEVIGAARAATLRMTAVAGTGGYPAVSAPLMRVPAPGGSAPVGLCFVGARGADLALLDLAAGVAEVLAGE</sequence>
<dbReference type="Pfam" id="PF01425">
    <property type="entry name" value="Amidase"/>
    <property type="match status" value="1"/>
</dbReference>
<evidence type="ECO:0000313" key="3">
    <source>
        <dbReference type="EMBL" id="SDZ34225.1"/>
    </source>
</evidence>
<dbReference type="PANTHER" id="PTHR46310:SF7">
    <property type="entry name" value="AMIDASE 1"/>
    <property type="match status" value="1"/>
</dbReference>
<dbReference type="InterPro" id="IPR032710">
    <property type="entry name" value="NTF2-like_dom_sf"/>
</dbReference>
<evidence type="ECO:0000259" key="2">
    <source>
        <dbReference type="Pfam" id="PF01425"/>
    </source>
</evidence>
<gene>
    <name evidence="3" type="ORF">SAMN05216554_3401</name>
</gene>
<dbReference type="InterPro" id="IPR024507">
    <property type="entry name" value="AtzH-like"/>
</dbReference>
<name>A0A1H3S9I4_9MICO</name>
<dbReference type="GO" id="GO:0016740">
    <property type="term" value="F:transferase activity"/>
    <property type="evidence" value="ECO:0007669"/>
    <property type="project" value="UniProtKB-KW"/>
</dbReference>